<feature type="domain" description="Bacillithiol biosynthesis BshC C-terminal coiled-coil" evidence="4">
    <location>
        <begin position="354"/>
        <end position="509"/>
    </location>
</feature>
<dbReference type="InterPro" id="IPR011199">
    <property type="entry name" value="Bacillithiol_biosynth_BshC"/>
</dbReference>
<dbReference type="EC" id="6.-.-.-" evidence="2"/>
<evidence type="ECO:0000256" key="2">
    <source>
        <dbReference type="HAMAP-Rule" id="MF_01867"/>
    </source>
</evidence>
<dbReference type="RefSeq" id="WP_211422294.1">
    <property type="nucleotide sequence ID" value="NZ_CP072642.1"/>
</dbReference>
<feature type="domain" description="Bacillithiol biosynthesis BshC N-terminal Rossmann-like" evidence="3">
    <location>
        <begin position="24"/>
        <end position="347"/>
    </location>
</feature>
<accession>A0ABX8B000</accession>
<dbReference type="Proteomes" id="UP000677668">
    <property type="component" value="Chromosome 1"/>
</dbReference>
<evidence type="ECO:0000256" key="1">
    <source>
        <dbReference type="ARBA" id="ARBA00022598"/>
    </source>
</evidence>
<comment type="similarity">
    <text evidence="2">Belongs to the BshC family.</text>
</comment>
<gene>
    <name evidence="2 5" type="primary">bshC</name>
    <name evidence="5" type="ORF">J8C05_00405</name>
</gene>
<evidence type="ECO:0000313" key="6">
    <source>
        <dbReference type="Proteomes" id="UP000677668"/>
    </source>
</evidence>
<dbReference type="InterPro" id="IPR055398">
    <property type="entry name" value="Rossmann-like_BshC"/>
</dbReference>
<organism evidence="5 6">
    <name type="scientific">Chloracidobacterium sp. N</name>
    <dbReference type="NCBI Taxonomy" id="2821540"/>
    <lineage>
        <taxon>Bacteria</taxon>
        <taxon>Pseudomonadati</taxon>
        <taxon>Acidobacteriota</taxon>
        <taxon>Terriglobia</taxon>
        <taxon>Terriglobales</taxon>
        <taxon>Acidobacteriaceae</taxon>
        <taxon>Chloracidobacterium</taxon>
        <taxon>Chloracidobacterium aggregatum</taxon>
    </lineage>
</organism>
<dbReference type="Pfam" id="PF24850">
    <property type="entry name" value="CC_BshC"/>
    <property type="match status" value="1"/>
</dbReference>
<name>A0ABX8B000_9BACT</name>
<dbReference type="NCBIfam" id="TIGR03998">
    <property type="entry name" value="thiol_BshC"/>
    <property type="match status" value="1"/>
</dbReference>
<reference evidence="5 6" key="1">
    <citation type="submission" date="2021-03" db="EMBL/GenBank/DDBJ databases">
        <title>Genomic and phenotypic characterization of Chloracidobacterium isolates provides evidence for multiple species.</title>
        <authorList>
            <person name="Saini M.K."/>
            <person name="Costas A.M.G."/>
            <person name="Tank M."/>
            <person name="Bryant D.A."/>
        </authorList>
    </citation>
    <scope>NUCLEOTIDE SEQUENCE [LARGE SCALE GENOMIC DNA]</scope>
    <source>
        <strain evidence="5 6">N</strain>
    </source>
</reference>
<evidence type="ECO:0000313" key="5">
    <source>
        <dbReference type="EMBL" id="QUV93965.1"/>
    </source>
</evidence>
<evidence type="ECO:0000259" key="4">
    <source>
        <dbReference type="Pfam" id="PF24850"/>
    </source>
</evidence>
<protein>
    <recommendedName>
        <fullName evidence="2">Putative cysteine ligase BshC</fullName>
        <ecNumber evidence="2">6.-.-.-</ecNumber>
    </recommendedName>
</protein>
<dbReference type="Pfam" id="PF10079">
    <property type="entry name" value="Rossmann-like_BshC"/>
    <property type="match status" value="1"/>
</dbReference>
<proteinExistence type="inferred from homology"/>
<dbReference type="PIRSF" id="PIRSF012535">
    <property type="entry name" value="UCP012535"/>
    <property type="match status" value="1"/>
</dbReference>
<keyword evidence="1 2" id="KW-0436">Ligase</keyword>
<sequence>MPLPSTLASVLTLAPTRLAGYPPEHRQHLTSALQAQNLRWQAPTATLSHIARLEKSETVAVVSGQQAGFLGGPALTVWKILTTIHLAQALETQGYPAVPVFWIASEDNDFEEVRHTTILDANGSPLTLTYPTRPPGQPSVGAILLDGQVEATLQQLEAALPRTEFTADLCQKLEATHAPGSPWCDAFARWLHHLFAPFGVILVDPRDEHLRRLTQPVMETVIHQTPELIARLVQQAQQYVSNGRQPQVKVSPTSTPLFLEVDGNRTPLLQDGNRFRLKSAPEKTYTTLDLVHILRQEPLRLTPNALLRPVIQDVLFPTVAQVVGPAEMQYLSQSQLIYDHLGIHAPARWARASVTLLESRHAKTLDKLGLTPASVLLGTQELARQAMTKLADTKTLDCFREVKATFEAELDRLKQSLHESDPSLAEALERGREKIFYQLNGLEQRFLTNQAQRHATLLRQIERATAALAPFGKPQERVLNILSFLVKYGPQLVTHSYHQLDFSTSDHQWLSPVPAGRDKSEAAGPAPR</sequence>
<dbReference type="HAMAP" id="MF_01867">
    <property type="entry name" value="BshC"/>
    <property type="match status" value="1"/>
</dbReference>
<keyword evidence="6" id="KW-1185">Reference proteome</keyword>
<dbReference type="InterPro" id="IPR055399">
    <property type="entry name" value="CC_BshC"/>
</dbReference>
<dbReference type="EMBL" id="CP072642">
    <property type="protein sequence ID" value="QUV93965.1"/>
    <property type="molecule type" value="Genomic_DNA"/>
</dbReference>
<evidence type="ECO:0000259" key="3">
    <source>
        <dbReference type="Pfam" id="PF10079"/>
    </source>
</evidence>